<comment type="caution">
    <text evidence="6">The sequence shown here is derived from an EMBL/GenBank/DDBJ whole genome shotgun (WGS) entry which is preliminary data.</text>
</comment>
<dbReference type="Gene3D" id="3.40.190.290">
    <property type="match status" value="1"/>
</dbReference>
<dbReference type="RefSeq" id="WP_184228010.1">
    <property type="nucleotide sequence ID" value="NZ_JACHDE010000015.1"/>
</dbReference>
<dbReference type="PANTHER" id="PTHR30537:SF5">
    <property type="entry name" value="HTH-TYPE TRANSCRIPTIONAL ACTIVATOR TTDR-RELATED"/>
    <property type="match status" value="1"/>
</dbReference>
<dbReference type="SUPFAM" id="SSF53850">
    <property type="entry name" value="Periplasmic binding protein-like II"/>
    <property type="match status" value="1"/>
</dbReference>
<dbReference type="EMBL" id="JACHDE010000015">
    <property type="protein sequence ID" value="MBB5403822.1"/>
    <property type="molecule type" value="Genomic_DNA"/>
</dbReference>
<dbReference type="AlphaFoldDB" id="A0A7W8LB71"/>
<feature type="domain" description="HTH lysR-type" evidence="5">
    <location>
        <begin position="1"/>
        <end position="59"/>
    </location>
</feature>
<gene>
    <name evidence="6" type="ORF">HDG41_005912</name>
</gene>
<dbReference type="Proteomes" id="UP000592820">
    <property type="component" value="Unassembled WGS sequence"/>
</dbReference>
<dbReference type="InterPro" id="IPR058163">
    <property type="entry name" value="LysR-type_TF_proteobact-type"/>
</dbReference>
<sequence length="308" mass="33852">MDLLKAMTVFVRVVESGSLTAAAVACDLSPTMVGNHLQALETRLGATLIHRTTRKQQISAFGQAYYERCIEILGLIDDSERLALDHLATPRGRLRVTAPVVFSNECLMPVIADYCERYPDVKLDIVATDALSDLLDDGFEAAVRIGALGNPDLVARPLQPYRLVLCASRGYLATHGTPSSPDALRSHQCLTYAYPPRSEWHAAQAEWSLEGPNGRVSVPVDGRLRIDNSEALRRAVLRGLGIAMLPEILVAADLRAKRLVEVLPAFAAPERPLNLLYLRERRTSPKLRSFIEFMVERFGAEAASHNGA</sequence>
<dbReference type="InterPro" id="IPR000847">
    <property type="entry name" value="LysR_HTH_N"/>
</dbReference>
<proteinExistence type="inferred from homology"/>
<dbReference type="GO" id="GO:0006351">
    <property type="term" value="P:DNA-templated transcription"/>
    <property type="evidence" value="ECO:0007669"/>
    <property type="project" value="TreeGrafter"/>
</dbReference>
<dbReference type="PROSITE" id="PS50931">
    <property type="entry name" value="HTH_LYSR"/>
    <property type="match status" value="1"/>
</dbReference>
<dbReference type="InterPro" id="IPR005119">
    <property type="entry name" value="LysR_subst-bd"/>
</dbReference>
<dbReference type="GO" id="GO:0003700">
    <property type="term" value="F:DNA-binding transcription factor activity"/>
    <property type="evidence" value="ECO:0007669"/>
    <property type="project" value="InterPro"/>
</dbReference>
<dbReference type="Pfam" id="PF03466">
    <property type="entry name" value="LysR_substrate"/>
    <property type="match status" value="1"/>
</dbReference>
<evidence type="ECO:0000256" key="3">
    <source>
        <dbReference type="ARBA" id="ARBA00023125"/>
    </source>
</evidence>
<keyword evidence="2" id="KW-0805">Transcription regulation</keyword>
<dbReference type="Pfam" id="PF00126">
    <property type="entry name" value="HTH_1"/>
    <property type="match status" value="1"/>
</dbReference>
<dbReference type="GO" id="GO:0043565">
    <property type="term" value="F:sequence-specific DNA binding"/>
    <property type="evidence" value="ECO:0007669"/>
    <property type="project" value="TreeGrafter"/>
</dbReference>
<evidence type="ECO:0000259" key="5">
    <source>
        <dbReference type="PROSITE" id="PS50931"/>
    </source>
</evidence>
<evidence type="ECO:0000313" key="7">
    <source>
        <dbReference type="Proteomes" id="UP000592820"/>
    </source>
</evidence>
<dbReference type="SUPFAM" id="SSF46785">
    <property type="entry name" value="Winged helix' DNA-binding domain"/>
    <property type="match status" value="1"/>
</dbReference>
<dbReference type="PANTHER" id="PTHR30537">
    <property type="entry name" value="HTH-TYPE TRANSCRIPTIONAL REGULATOR"/>
    <property type="match status" value="1"/>
</dbReference>
<dbReference type="PROSITE" id="PS51257">
    <property type="entry name" value="PROKAR_LIPOPROTEIN"/>
    <property type="match status" value="1"/>
</dbReference>
<evidence type="ECO:0000256" key="1">
    <source>
        <dbReference type="ARBA" id="ARBA00009437"/>
    </source>
</evidence>
<evidence type="ECO:0000313" key="6">
    <source>
        <dbReference type="EMBL" id="MBB5403822.1"/>
    </source>
</evidence>
<evidence type="ECO:0000256" key="2">
    <source>
        <dbReference type="ARBA" id="ARBA00023015"/>
    </source>
</evidence>
<keyword evidence="3 6" id="KW-0238">DNA-binding</keyword>
<dbReference type="Gene3D" id="1.10.10.10">
    <property type="entry name" value="Winged helix-like DNA-binding domain superfamily/Winged helix DNA-binding domain"/>
    <property type="match status" value="1"/>
</dbReference>
<protein>
    <submittedName>
        <fullName evidence="6">DNA-binding transcriptional LysR family regulator</fullName>
    </submittedName>
</protein>
<evidence type="ECO:0000256" key="4">
    <source>
        <dbReference type="ARBA" id="ARBA00023163"/>
    </source>
</evidence>
<dbReference type="InterPro" id="IPR036390">
    <property type="entry name" value="WH_DNA-bd_sf"/>
</dbReference>
<comment type="similarity">
    <text evidence="1">Belongs to the LysR transcriptional regulatory family.</text>
</comment>
<reference evidence="6 7" key="1">
    <citation type="submission" date="2020-08" db="EMBL/GenBank/DDBJ databases">
        <title>Genomic Encyclopedia of Type Strains, Phase IV (KMG-V): Genome sequencing to study the core and pangenomes of soil and plant-associated prokaryotes.</title>
        <authorList>
            <person name="Whitman W."/>
        </authorList>
    </citation>
    <scope>NUCLEOTIDE SEQUENCE [LARGE SCALE GENOMIC DNA]</scope>
    <source>
        <strain evidence="6 7">JPY162</strain>
    </source>
</reference>
<name>A0A7W8LB71_9BURK</name>
<accession>A0A7W8LB71</accession>
<keyword evidence="4" id="KW-0804">Transcription</keyword>
<dbReference type="InterPro" id="IPR036388">
    <property type="entry name" value="WH-like_DNA-bd_sf"/>
</dbReference>
<organism evidence="6 7">
    <name type="scientific">Paraburkholderia youngii</name>
    <dbReference type="NCBI Taxonomy" id="2782701"/>
    <lineage>
        <taxon>Bacteria</taxon>
        <taxon>Pseudomonadati</taxon>
        <taxon>Pseudomonadota</taxon>
        <taxon>Betaproteobacteria</taxon>
        <taxon>Burkholderiales</taxon>
        <taxon>Burkholderiaceae</taxon>
        <taxon>Paraburkholderia</taxon>
    </lineage>
</organism>